<feature type="domain" description="VOC" evidence="2">
    <location>
        <begin position="6"/>
        <end position="150"/>
    </location>
</feature>
<proteinExistence type="predicted"/>
<name>A0AAV2VTU4_9VIBR</name>
<dbReference type="GO" id="GO:0046491">
    <property type="term" value="P:L-methylmalonyl-CoA metabolic process"/>
    <property type="evidence" value="ECO:0007669"/>
    <property type="project" value="TreeGrafter"/>
</dbReference>
<dbReference type="GO" id="GO:0046872">
    <property type="term" value="F:metal ion binding"/>
    <property type="evidence" value="ECO:0007669"/>
    <property type="project" value="UniProtKB-KW"/>
</dbReference>
<dbReference type="Proteomes" id="UP000018211">
    <property type="component" value="Unassembled WGS sequence"/>
</dbReference>
<sequence>MIKVHGINHIGFTVPDIEQAVEFFTEVFGAETIMNVGYVDVDDEFMDRRLGVNAGRRIKDMRVLQCGKGGALEIFEYSGEDASPLKMNSEIGGFHIALEVDNVYESAEKMKAMGVDLLEGPTLIDAGPMEGLNWLYFRTPWGQYMEIVSTEGPMGYEKDGGPKMWSPKP</sequence>
<dbReference type="AlphaFoldDB" id="A0AAV2VTU4"/>
<dbReference type="InterPro" id="IPR004360">
    <property type="entry name" value="Glyas_Fos-R_dOase_dom"/>
</dbReference>
<dbReference type="Pfam" id="PF00903">
    <property type="entry name" value="Glyoxalase"/>
    <property type="match status" value="1"/>
</dbReference>
<dbReference type="InterPro" id="IPR037523">
    <property type="entry name" value="VOC_core"/>
</dbReference>
<accession>A0AAV2VTU4</accession>
<evidence type="ECO:0000259" key="2">
    <source>
        <dbReference type="PROSITE" id="PS51819"/>
    </source>
</evidence>
<dbReference type="GO" id="GO:0004493">
    <property type="term" value="F:methylmalonyl-CoA epimerase activity"/>
    <property type="evidence" value="ECO:0007669"/>
    <property type="project" value="TreeGrafter"/>
</dbReference>
<dbReference type="PANTHER" id="PTHR43048">
    <property type="entry name" value="METHYLMALONYL-COA EPIMERASE"/>
    <property type="match status" value="1"/>
</dbReference>
<dbReference type="Gene3D" id="3.10.180.10">
    <property type="entry name" value="2,3-Dihydroxybiphenyl 1,2-Dioxygenase, domain 1"/>
    <property type="match status" value="1"/>
</dbReference>
<dbReference type="EMBL" id="CAOF01000137">
    <property type="protein sequence ID" value="CCO48151.1"/>
    <property type="molecule type" value="Genomic_DNA"/>
</dbReference>
<dbReference type="PROSITE" id="PS51819">
    <property type="entry name" value="VOC"/>
    <property type="match status" value="1"/>
</dbReference>
<dbReference type="RefSeq" id="WP_004403646.1">
    <property type="nucleotide sequence ID" value="NZ_LK391965.1"/>
</dbReference>
<dbReference type="PANTHER" id="PTHR43048:SF6">
    <property type="entry name" value="BLR8189 PROTEIN"/>
    <property type="match status" value="1"/>
</dbReference>
<evidence type="ECO:0000256" key="1">
    <source>
        <dbReference type="ARBA" id="ARBA00022723"/>
    </source>
</evidence>
<dbReference type="InterPro" id="IPR029068">
    <property type="entry name" value="Glyas_Bleomycin-R_OHBP_Dase"/>
</dbReference>
<evidence type="ECO:0000313" key="4">
    <source>
        <dbReference type="Proteomes" id="UP000018211"/>
    </source>
</evidence>
<organism evidence="3 4">
    <name type="scientific">Vibrio nigripulchritudo SOn1</name>
    <dbReference type="NCBI Taxonomy" id="1238450"/>
    <lineage>
        <taxon>Bacteria</taxon>
        <taxon>Pseudomonadati</taxon>
        <taxon>Pseudomonadota</taxon>
        <taxon>Gammaproteobacteria</taxon>
        <taxon>Vibrionales</taxon>
        <taxon>Vibrionaceae</taxon>
        <taxon>Vibrio</taxon>
    </lineage>
</organism>
<keyword evidence="1" id="KW-0479">Metal-binding</keyword>
<reference evidence="3 4" key="1">
    <citation type="journal article" date="2013" name="ISME J.">
        <title>Comparative genomics of pathogenic lineages of Vibrio nigripulchritudo identifies virulence-associated traits.</title>
        <authorList>
            <person name="Goudenege D."/>
            <person name="Labreuche Y."/>
            <person name="Krin E."/>
            <person name="Ansquer D."/>
            <person name="Mangenot S."/>
            <person name="Calteau A."/>
            <person name="Medigue C."/>
            <person name="Mazel D."/>
            <person name="Polz M.F."/>
            <person name="Le Roux F."/>
        </authorList>
    </citation>
    <scope>NUCLEOTIDE SEQUENCE [LARGE SCALE GENOMIC DNA]</scope>
    <source>
        <strain evidence="3 4">SOn1</strain>
    </source>
</reference>
<dbReference type="InterPro" id="IPR051785">
    <property type="entry name" value="MMCE/EMCE_epimerase"/>
</dbReference>
<gene>
    <name evidence="3" type="ORF">VIBNISOn1_450115</name>
</gene>
<evidence type="ECO:0000313" key="3">
    <source>
        <dbReference type="EMBL" id="CCO48151.1"/>
    </source>
</evidence>
<comment type="caution">
    <text evidence="3">The sequence shown here is derived from an EMBL/GenBank/DDBJ whole genome shotgun (WGS) entry which is preliminary data.</text>
</comment>
<dbReference type="GeneID" id="97543527"/>
<protein>
    <submittedName>
        <fullName evidence="3">Glyoxalase/Bleomycin resistance protein/Dioxygenase superfamily</fullName>
    </submittedName>
</protein>
<dbReference type="SUPFAM" id="SSF54593">
    <property type="entry name" value="Glyoxalase/Bleomycin resistance protein/Dihydroxybiphenyl dioxygenase"/>
    <property type="match status" value="1"/>
</dbReference>